<accession>A0A2Z4FPB2</accession>
<protein>
    <submittedName>
        <fullName evidence="1">Uncharacterized protein</fullName>
    </submittedName>
</protein>
<sequence>MIDKKAPASTFVARRPPQQILQVAGFIKTGAIKFEMGVLRQGPDLFLRTLYKLNKFSALTLVVAGLVLAASNVSCGDDTAAQPASLQGPRAFALAQGPVCLTGQAFSGGVTRPNVGACAEGARGAIGLIANQNGDSVSVVNMSKTGATDVPELINVDATIPGVSGIPVGKTPTDVAAGNGATAFALNQADASVSVIDLWNLQALPKTIDFDAAPTKIALSTSADAATLAVALGHPARLWLHEAVDCACPSGSSSECTADEVICDAVPTQADGQELALPGNVADMATMPGGELLYIVYTDQPYASVVALGDSVPADFGAGCLDSGAAPCEVARVGLTFECSNGVDDNGDGLIDADDPACTSPRGAENADGIARSPQGRAEPDARPLGFSSVSADAFGKFVYVVDRANNQVMVVDATRHQLIDAYNAGGTDRTAFASQLGVAVPPAPMVVAGRVERTLVWQDPNAATCDPKGTCEHAIVRYRYGASVATDSGASFNVHALTTYCEVNDAIISSSDFFAGSEALENSAEMNCLSVPEFPLQYDEQACSALEICTSCDPANASCALPDGQSCDDLDALRTACFGDRLAEENNVRLAYNPTMQLQDATGRESRVRSLGTCTTPDSYASAIRQASTGPADTSCTSILRPQPVHPQTSDAKIRAVEFSRADLLKRSTLLPAGGDQLSSTQRTSLEAALGPIGDSDVVDLNLLTTDDRAIVAESWTVTWEGVIPNTRRDDGLVDADTPGEMRSAGLNLCNNGVEVGDRLTILSAPVSADGSGDALPEACQVFVDEDTRRDFRTWTITDVSAHDFTLAVIDEDGRYAAELPSRDCFAQGVDFEIRAHDEWIVVGDRSGFLSPNTSVQGVCEPVFGADNPRVSARVKTGELFEGPYLTFMMHPGEALGEDGEPITPIRDEDRELSYRFAVERNFRADELTTTTMLPTDIMLAEGLPTGPWLIIADPTSDFVFFSNLSRPRRDGSFLMQ</sequence>
<proteinExistence type="predicted"/>
<organism evidence="1 2">
    <name type="scientific">Bradymonas sediminis</name>
    <dbReference type="NCBI Taxonomy" id="1548548"/>
    <lineage>
        <taxon>Bacteria</taxon>
        <taxon>Deltaproteobacteria</taxon>
        <taxon>Bradymonadales</taxon>
        <taxon>Bradymonadaceae</taxon>
        <taxon>Bradymonas</taxon>
    </lineage>
</organism>
<dbReference type="EMBL" id="CP030032">
    <property type="protein sequence ID" value="AWV90722.1"/>
    <property type="molecule type" value="Genomic_DNA"/>
</dbReference>
<dbReference type="InterPro" id="IPR015943">
    <property type="entry name" value="WD40/YVTN_repeat-like_dom_sf"/>
</dbReference>
<gene>
    <name evidence="1" type="ORF">DN745_15920</name>
</gene>
<dbReference type="KEGG" id="bsed:DN745_15920"/>
<name>A0A2Z4FPB2_9DELT</name>
<dbReference type="Gene3D" id="2.130.10.10">
    <property type="entry name" value="YVTN repeat-like/Quinoprotein amine dehydrogenase"/>
    <property type="match status" value="1"/>
</dbReference>
<reference evidence="1 2" key="1">
    <citation type="submission" date="2018-06" db="EMBL/GenBank/DDBJ databases">
        <title>Lujinxingia sediminis gen. nov. sp. nov., a new facultative anaerobic member of the class Deltaproteobacteria, and proposal of Lujinxingaceae fam. nov.</title>
        <authorList>
            <person name="Guo L.-Y."/>
            <person name="Li C.-M."/>
            <person name="Wang S."/>
            <person name="Du Z.-J."/>
        </authorList>
    </citation>
    <scope>NUCLEOTIDE SEQUENCE [LARGE SCALE GENOMIC DNA]</scope>
    <source>
        <strain evidence="1 2">FA350</strain>
    </source>
</reference>
<evidence type="ECO:0000313" key="1">
    <source>
        <dbReference type="EMBL" id="AWV90722.1"/>
    </source>
</evidence>
<dbReference type="SUPFAM" id="SSF51004">
    <property type="entry name" value="C-terminal (heme d1) domain of cytochrome cd1-nitrite reductase"/>
    <property type="match status" value="1"/>
</dbReference>
<dbReference type="AlphaFoldDB" id="A0A2Z4FPB2"/>
<dbReference type="OrthoDB" id="5477611at2"/>
<dbReference type="InterPro" id="IPR011048">
    <property type="entry name" value="Haem_d1_sf"/>
</dbReference>
<keyword evidence="2" id="KW-1185">Reference proteome</keyword>
<dbReference type="Proteomes" id="UP000249799">
    <property type="component" value="Chromosome"/>
</dbReference>
<evidence type="ECO:0000313" key="2">
    <source>
        <dbReference type="Proteomes" id="UP000249799"/>
    </source>
</evidence>